<keyword evidence="3" id="KW-1185">Reference proteome</keyword>
<evidence type="ECO:0000313" key="2">
    <source>
        <dbReference type="EMBL" id="KAK4755782.1"/>
    </source>
</evidence>
<evidence type="ECO:0000313" key="3">
    <source>
        <dbReference type="Proteomes" id="UP001345219"/>
    </source>
</evidence>
<feature type="region of interest" description="Disordered" evidence="1">
    <location>
        <begin position="35"/>
        <end position="58"/>
    </location>
</feature>
<gene>
    <name evidence="2" type="ORF">SAY87_009539</name>
</gene>
<name>A0AAN7JZ71_9MYRT</name>
<reference evidence="2 3" key="1">
    <citation type="journal article" date="2023" name="Hortic Res">
        <title>Pangenome of water caltrop reveals structural variations and asymmetric subgenome divergence after allopolyploidization.</title>
        <authorList>
            <person name="Zhang X."/>
            <person name="Chen Y."/>
            <person name="Wang L."/>
            <person name="Yuan Y."/>
            <person name="Fang M."/>
            <person name="Shi L."/>
            <person name="Lu R."/>
            <person name="Comes H.P."/>
            <person name="Ma Y."/>
            <person name="Chen Y."/>
            <person name="Huang G."/>
            <person name="Zhou Y."/>
            <person name="Zheng Z."/>
            <person name="Qiu Y."/>
        </authorList>
    </citation>
    <scope>NUCLEOTIDE SEQUENCE [LARGE SCALE GENOMIC DNA]</scope>
    <source>
        <tissue evidence="2">Roots</tissue>
    </source>
</reference>
<protein>
    <submittedName>
        <fullName evidence="2">Uncharacterized protein</fullName>
    </submittedName>
</protein>
<organism evidence="2 3">
    <name type="scientific">Trapa incisa</name>
    <dbReference type="NCBI Taxonomy" id="236973"/>
    <lineage>
        <taxon>Eukaryota</taxon>
        <taxon>Viridiplantae</taxon>
        <taxon>Streptophyta</taxon>
        <taxon>Embryophyta</taxon>
        <taxon>Tracheophyta</taxon>
        <taxon>Spermatophyta</taxon>
        <taxon>Magnoliopsida</taxon>
        <taxon>eudicotyledons</taxon>
        <taxon>Gunneridae</taxon>
        <taxon>Pentapetalae</taxon>
        <taxon>rosids</taxon>
        <taxon>malvids</taxon>
        <taxon>Myrtales</taxon>
        <taxon>Lythraceae</taxon>
        <taxon>Trapa</taxon>
    </lineage>
</organism>
<dbReference type="Proteomes" id="UP001345219">
    <property type="component" value="Chromosome 8"/>
</dbReference>
<accession>A0AAN7JZ71</accession>
<evidence type="ECO:0000256" key="1">
    <source>
        <dbReference type="SAM" id="MobiDB-lite"/>
    </source>
</evidence>
<dbReference type="AlphaFoldDB" id="A0AAN7JZ71"/>
<dbReference type="EMBL" id="JAXIOK010000014">
    <property type="protein sequence ID" value="KAK4755782.1"/>
    <property type="molecule type" value="Genomic_DNA"/>
</dbReference>
<proteinExistence type="predicted"/>
<comment type="caution">
    <text evidence="2">The sequence shown here is derived from an EMBL/GenBank/DDBJ whole genome shotgun (WGS) entry which is preliminary data.</text>
</comment>
<sequence length="290" mass="32829">MKDGWAHVGRQPQGEQLMLQLLDLTRLQYAENIFNSTTSPRPMEDDKKRKRGLDDQDNYGQGIENITLILPKRSYLKHMADLKGIQESLRTKNEILTRKFSLIKPSSTTQTIAYWHAPYHLLFHRAIPNYFSSINQQLVPTMVAPTTKQFIFSRSLPIQPLKPPHTSIAHGTGQQQLRPPHMTIPCCPLGNHSSPIFGLQPCAHLNNISTGTDISDFNVEPTISINSNDKYNKIYDYLKACIDSNTTNSTTTECATPNTQDFVASICLNEIIQLNSKKILVNEKILVRLE</sequence>